<accession>E2BBP9</accession>
<dbReference type="AlphaFoldDB" id="E2BBP9"/>
<dbReference type="EMBL" id="GL448764">
    <property type="protein sequence ID" value="EFN83911.1"/>
    <property type="molecule type" value="Genomic_DNA"/>
</dbReference>
<organism evidence="4">
    <name type="scientific">Harpegnathos saltator</name>
    <name type="common">Jerdon's jumping ant</name>
    <dbReference type="NCBI Taxonomy" id="610380"/>
    <lineage>
        <taxon>Eukaryota</taxon>
        <taxon>Metazoa</taxon>
        <taxon>Ecdysozoa</taxon>
        <taxon>Arthropoda</taxon>
        <taxon>Hexapoda</taxon>
        <taxon>Insecta</taxon>
        <taxon>Pterygota</taxon>
        <taxon>Neoptera</taxon>
        <taxon>Endopterygota</taxon>
        <taxon>Hymenoptera</taxon>
        <taxon>Apocrita</taxon>
        <taxon>Aculeata</taxon>
        <taxon>Formicoidea</taxon>
        <taxon>Formicidae</taxon>
        <taxon>Ponerinae</taxon>
        <taxon>Ponerini</taxon>
        <taxon>Harpegnathos</taxon>
    </lineage>
</organism>
<feature type="region of interest" description="Disordered" evidence="1">
    <location>
        <begin position="32"/>
        <end position="67"/>
    </location>
</feature>
<dbReference type="EMBL" id="GL447150">
    <property type="protein sequence ID" value="EFN86881.1"/>
    <property type="molecule type" value="Genomic_DNA"/>
</dbReference>
<proteinExistence type="predicted"/>
<reference evidence="3 4" key="1">
    <citation type="journal article" date="2010" name="Science">
        <title>Genomic comparison of the ants Camponotus floridanus and Harpegnathos saltator.</title>
        <authorList>
            <person name="Bonasio R."/>
            <person name="Zhang G."/>
            <person name="Ye C."/>
            <person name="Mutti N.S."/>
            <person name="Fang X."/>
            <person name="Qin N."/>
            <person name="Donahue G."/>
            <person name="Yang P."/>
            <person name="Li Q."/>
            <person name="Li C."/>
            <person name="Zhang P."/>
            <person name="Huang Z."/>
            <person name="Berger S.L."/>
            <person name="Reinberg D."/>
            <person name="Wang J."/>
            <person name="Liebig J."/>
        </authorList>
    </citation>
    <scope>NUCLEOTIDE SEQUENCE [LARGE SCALE GENOMIC DNA]</scope>
    <source>
        <strain evidence="3 4">R22 G/1</strain>
    </source>
</reference>
<gene>
    <name evidence="3" type="ORF">EAI_00096</name>
    <name evidence="2" type="ORF">EAI_07687</name>
</gene>
<name>E2BBP9_HARSA</name>
<dbReference type="OMA" id="IAERSMT"/>
<evidence type="ECO:0000256" key="1">
    <source>
        <dbReference type="SAM" id="MobiDB-lite"/>
    </source>
</evidence>
<protein>
    <submittedName>
        <fullName evidence="3">Uncharacterized protein</fullName>
    </submittedName>
</protein>
<evidence type="ECO:0000313" key="3">
    <source>
        <dbReference type="EMBL" id="EFN86881.1"/>
    </source>
</evidence>
<evidence type="ECO:0000313" key="2">
    <source>
        <dbReference type="EMBL" id="EFN83911.1"/>
    </source>
</evidence>
<sequence length="67" mass="7478">MDTMEITIGNNCYNFCLEADAKRIQYSERSLTDKAKEARQSLTAARKQGEEENSNIEGQLYGSGIAD</sequence>
<evidence type="ECO:0000313" key="4">
    <source>
        <dbReference type="Proteomes" id="UP000008237"/>
    </source>
</evidence>
<dbReference type="OrthoDB" id="10037961at2759"/>
<dbReference type="Proteomes" id="UP000008237">
    <property type="component" value="Unassembled WGS sequence"/>
</dbReference>
<keyword evidence="4" id="KW-1185">Reference proteome</keyword>